<protein>
    <recommendedName>
        <fullName evidence="3">Type IV pilus biogenesis/stability protein PilW</fullName>
    </recommendedName>
</protein>
<evidence type="ECO:0000313" key="1">
    <source>
        <dbReference type="EMBL" id="PTB88746.1"/>
    </source>
</evidence>
<dbReference type="AlphaFoldDB" id="A0A6N4DD66"/>
<sequence>DADRYYQLAVNHSSRNNQILERYATWLLEQGRNADALRMIERRAQQPQLSAQYLWLEVQLAQYTQNTAKQRQFGELLLERFPQSQQAEQYRQLTN</sequence>
<name>A0A6N4DD66_9GAMM</name>
<gene>
    <name evidence="1" type="ORF">C9928_05615</name>
</gene>
<feature type="non-terminal residue" evidence="1">
    <location>
        <position position="1"/>
    </location>
</feature>
<comment type="caution">
    <text evidence="1">The sequence shown here is derived from an EMBL/GenBank/DDBJ whole genome shotgun (WGS) entry which is preliminary data.</text>
</comment>
<evidence type="ECO:0000313" key="2">
    <source>
        <dbReference type="Proteomes" id="UP000241514"/>
    </source>
</evidence>
<accession>A0A6N4DD66</accession>
<dbReference type="InterPro" id="IPR011990">
    <property type="entry name" value="TPR-like_helical_dom_sf"/>
</dbReference>
<reference evidence="1 2" key="1">
    <citation type="submission" date="2018-03" db="EMBL/GenBank/DDBJ databases">
        <title>Cross-interface Injection: A General Nanoliter Liquid Handling Method Applied to Single Cells Genome Amplification Automated Nanoliter Liquid Handling Applied to Single Cell Multiple Displacement Amplification.</title>
        <authorList>
            <person name="Yun J."/>
            <person name="Xu P."/>
            <person name="Xu J."/>
            <person name="Dai X."/>
            <person name="Wang Y."/>
            <person name="Zheng X."/>
            <person name="Cao C."/>
            <person name="Yi Q."/>
            <person name="Zhu Y."/>
            <person name="Wang L."/>
            <person name="Dong Z."/>
            <person name="Huang Y."/>
            <person name="Huang L."/>
            <person name="Du W."/>
        </authorList>
    </citation>
    <scope>NUCLEOTIDE SEQUENCE [LARGE SCALE GENOMIC DNA]</scope>
    <source>
        <strain evidence="1 2">A9-4</strain>
    </source>
</reference>
<evidence type="ECO:0008006" key="3">
    <source>
        <dbReference type="Google" id="ProtNLM"/>
    </source>
</evidence>
<dbReference type="Proteomes" id="UP000241514">
    <property type="component" value="Unassembled WGS sequence"/>
</dbReference>
<organism evidence="1 2">
    <name type="scientific">Pseudidiomarina aestuarii</name>
    <dbReference type="NCBI Taxonomy" id="624146"/>
    <lineage>
        <taxon>Bacteria</taxon>
        <taxon>Pseudomonadati</taxon>
        <taxon>Pseudomonadota</taxon>
        <taxon>Gammaproteobacteria</taxon>
        <taxon>Alteromonadales</taxon>
        <taxon>Idiomarinaceae</taxon>
        <taxon>Pseudidiomarina</taxon>
    </lineage>
</organism>
<dbReference type="Gene3D" id="1.25.40.10">
    <property type="entry name" value="Tetratricopeptide repeat domain"/>
    <property type="match status" value="1"/>
</dbReference>
<proteinExistence type="predicted"/>
<dbReference type="SUPFAM" id="SSF48452">
    <property type="entry name" value="TPR-like"/>
    <property type="match status" value="1"/>
</dbReference>
<dbReference type="EMBL" id="PYVG01000035">
    <property type="protein sequence ID" value="PTB88746.1"/>
    <property type="molecule type" value="Genomic_DNA"/>
</dbReference>